<dbReference type="SUPFAM" id="SSF109604">
    <property type="entry name" value="HD-domain/PDEase-like"/>
    <property type="match status" value="1"/>
</dbReference>
<evidence type="ECO:0000256" key="4">
    <source>
        <dbReference type="ARBA" id="ARBA00022490"/>
    </source>
</evidence>
<dbReference type="SMART" id="SM00836">
    <property type="entry name" value="DALR_1"/>
    <property type="match status" value="1"/>
</dbReference>
<evidence type="ECO:0000256" key="10">
    <source>
        <dbReference type="ARBA" id="ARBA00047937"/>
    </source>
</evidence>
<evidence type="ECO:0000256" key="5">
    <source>
        <dbReference type="ARBA" id="ARBA00022598"/>
    </source>
</evidence>
<comment type="similarity">
    <text evidence="2 11">Belongs to the class-II aminoacyl-tRNA synthetase family.</text>
</comment>
<dbReference type="GO" id="GO:0016874">
    <property type="term" value="F:ligase activity"/>
    <property type="evidence" value="ECO:0007669"/>
    <property type="project" value="UniProtKB-KW"/>
</dbReference>
<dbReference type="InterPro" id="IPR006194">
    <property type="entry name" value="Gly-tRNA-synth_heterodimer"/>
</dbReference>
<organism evidence="13 14">
    <name type="scientific">Thiohalocapsa halophila</name>
    <dbReference type="NCBI Taxonomy" id="69359"/>
    <lineage>
        <taxon>Bacteria</taxon>
        <taxon>Pseudomonadati</taxon>
        <taxon>Pseudomonadota</taxon>
        <taxon>Gammaproteobacteria</taxon>
        <taxon>Chromatiales</taxon>
        <taxon>Chromatiaceae</taxon>
        <taxon>Thiohalocapsa</taxon>
    </lineage>
</organism>
<comment type="subunit">
    <text evidence="3 11">Tetramer of two alpha and two beta subunits.</text>
</comment>
<proteinExistence type="inferred from homology"/>
<dbReference type="InterPro" id="IPR008909">
    <property type="entry name" value="DALR_anticod-bd"/>
</dbReference>
<protein>
    <recommendedName>
        <fullName evidence="11">Glycine--tRNA ligase beta subunit</fullName>
        <ecNumber evidence="11">6.1.1.14</ecNumber>
    </recommendedName>
    <alternativeName>
        <fullName evidence="11">Glycyl-tRNA synthetase beta subunit</fullName>
        <shortName evidence="11">GlyRS</shortName>
    </alternativeName>
</protein>
<evidence type="ECO:0000256" key="3">
    <source>
        <dbReference type="ARBA" id="ARBA00011209"/>
    </source>
</evidence>
<dbReference type="PANTHER" id="PTHR30075">
    <property type="entry name" value="GLYCYL-TRNA SYNTHETASE"/>
    <property type="match status" value="1"/>
</dbReference>
<dbReference type="NCBIfam" id="TIGR00211">
    <property type="entry name" value="glyS"/>
    <property type="match status" value="1"/>
</dbReference>
<accession>A0ABS1CCF6</accession>
<dbReference type="Pfam" id="PF02092">
    <property type="entry name" value="tRNA_synt_2f"/>
    <property type="match status" value="1"/>
</dbReference>
<keyword evidence="5 11" id="KW-0436">Ligase</keyword>
<name>A0ABS1CCF6_9GAMM</name>
<evidence type="ECO:0000256" key="8">
    <source>
        <dbReference type="ARBA" id="ARBA00022917"/>
    </source>
</evidence>
<dbReference type="EMBL" id="NRRV01000003">
    <property type="protein sequence ID" value="MBK1629570.1"/>
    <property type="molecule type" value="Genomic_DNA"/>
</dbReference>
<feature type="domain" description="DALR anticodon binding" evidence="12">
    <location>
        <begin position="588"/>
        <end position="692"/>
    </location>
</feature>
<sequence length="698" mass="75532">MSTKHTALDLLVEIGTEELPPTALAGLSAAFAERFAAQLSEQSLPHGDIRPFATPRRLALIVRALASRQPDREHVRRGPAVQAAFDAQGAPTKAALGFARSCGVEVAALEREDTDKGQWLVHRSVQTGDTTDKLLPGLVAAALGQLPIPKRMRWGDSDVAFVRPVHWVCMRFGGSTVAGEVLGVPIGNTTRGHRFHAPDAVAVAGADDYEAILRSAYVEPDFAIRRTAIREQVSAIARSVDGEASIPEGLLDEVTALCEWPVALLGRFDEAFLDVPAEALIETMQHHQKYFPVHAADGGLLPYFVTVSNIESREPDVVRAGNERVIRPRFSDARFFWEQDLRTALADLQPALERVVFQHKLGTVADKSRRVAATSRDIAARLGYDVALAERSALLAKCDLVTAMVGEFASLQGVMGRHYAEHSGEDPCVAAAMEEQYLPRHAGDRLPDSDCGRVLALADKLDTLVGIFAIGERPTGVKDPYGLRRAAIGVLRILIETPLPLDLRTLLRDTAEAFPASVPAQAAVEETYGYVMDRLRSYYAEQGIGADVIDAVMAVDAAAPSDFDLRVRAVTRFSQLEAAAALAAANKRIANILKKSPAQAQDAALDADLLHEDAERRLAESVAALRERIAPLLDTGDYAEALAALAQLRADVDRFFDTVMVNAEDPSLRANRLALVRDVLALFSSIADIGRLRSAEPG</sequence>
<keyword evidence="6 11" id="KW-0547">Nucleotide-binding</keyword>
<comment type="catalytic activity">
    <reaction evidence="10 11">
        <text>tRNA(Gly) + glycine + ATP = glycyl-tRNA(Gly) + AMP + diphosphate</text>
        <dbReference type="Rhea" id="RHEA:16013"/>
        <dbReference type="Rhea" id="RHEA-COMP:9664"/>
        <dbReference type="Rhea" id="RHEA-COMP:9683"/>
        <dbReference type="ChEBI" id="CHEBI:30616"/>
        <dbReference type="ChEBI" id="CHEBI:33019"/>
        <dbReference type="ChEBI" id="CHEBI:57305"/>
        <dbReference type="ChEBI" id="CHEBI:78442"/>
        <dbReference type="ChEBI" id="CHEBI:78522"/>
        <dbReference type="ChEBI" id="CHEBI:456215"/>
        <dbReference type="EC" id="6.1.1.14"/>
    </reaction>
</comment>
<dbReference type="PROSITE" id="PS50861">
    <property type="entry name" value="AA_TRNA_LIGASE_II_GLYAB"/>
    <property type="match status" value="1"/>
</dbReference>
<evidence type="ECO:0000313" key="13">
    <source>
        <dbReference type="EMBL" id="MBK1629570.1"/>
    </source>
</evidence>
<gene>
    <name evidence="11" type="primary">glyS</name>
    <name evidence="13" type="ORF">CKO31_02205</name>
</gene>
<keyword evidence="7 11" id="KW-0067">ATP-binding</keyword>
<dbReference type="HAMAP" id="MF_00255">
    <property type="entry name" value="Gly_tRNA_synth_beta"/>
    <property type="match status" value="1"/>
</dbReference>
<comment type="caution">
    <text evidence="13">The sequence shown here is derived from an EMBL/GenBank/DDBJ whole genome shotgun (WGS) entry which is preliminary data.</text>
</comment>
<evidence type="ECO:0000256" key="11">
    <source>
        <dbReference type="HAMAP-Rule" id="MF_00255"/>
    </source>
</evidence>
<dbReference type="PRINTS" id="PR01045">
    <property type="entry name" value="TRNASYNTHGB"/>
</dbReference>
<keyword evidence="4 11" id="KW-0963">Cytoplasm</keyword>
<dbReference type="RefSeq" id="WP_200233655.1">
    <property type="nucleotide sequence ID" value="NZ_NRRV01000003.1"/>
</dbReference>
<reference evidence="13 14" key="1">
    <citation type="journal article" date="2020" name="Microorganisms">
        <title>Osmotic Adaptation and Compatible Solute Biosynthesis of Phototrophic Bacteria as Revealed from Genome Analyses.</title>
        <authorList>
            <person name="Imhoff J.F."/>
            <person name="Rahn T."/>
            <person name="Kunzel S."/>
            <person name="Keller A."/>
            <person name="Neulinger S.C."/>
        </authorList>
    </citation>
    <scope>NUCLEOTIDE SEQUENCE [LARGE SCALE GENOMIC DNA]</scope>
    <source>
        <strain evidence="13 14">DSM 6210</strain>
    </source>
</reference>
<dbReference type="Proteomes" id="UP000748752">
    <property type="component" value="Unassembled WGS sequence"/>
</dbReference>
<evidence type="ECO:0000259" key="12">
    <source>
        <dbReference type="SMART" id="SM00836"/>
    </source>
</evidence>
<evidence type="ECO:0000256" key="6">
    <source>
        <dbReference type="ARBA" id="ARBA00022741"/>
    </source>
</evidence>
<dbReference type="InterPro" id="IPR015944">
    <property type="entry name" value="Gly-tRNA-synth_bsu"/>
</dbReference>
<keyword evidence="14" id="KW-1185">Reference proteome</keyword>
<keyword evidence="9 11" id="KW-0030">Aminoacyl-tRNA synthetase</keyword>
<evidence type="ECO:0000313" key="14">
    <source>
        <dbReference type="Proteomes" id="UP000748752"/>
    </source>
</evidence>
<comment type="subcellular location">
    <subcellularLocation>
        <location evidence="1 11">Cytoplasm</location>
    </subcellularLocation>
</comment>
<dbReference type="EC" id="6.1.1.14" evidence="11"/>
<dbReference type="Pfam" id="PF05746">
    <property type="entry name" value="DALR_1"/>
    <property type="match status" value="1"/>
</dbReference>
<evidence type="ECO:0000256" key="7">
    <source>
        <dbReference type="ARBA" id="ARBA00022840"/>
    </source>
</evidence>
<keyword evidence="8 11" id="KW-0648">Protein biosynthesis</keyword>
<evidence type="ECO:0000256" key="9">
    <source>
        <dbReference type="ARBA" id="ARBA00023146"/>
    </source>
</evidence>
<dbReference type="Gene3D" id="1.10.730.10">
    <property type="entry name" value="Isoleucyl-tRNA Synthetase, Domain 1"/>
    <property type="match status" value="1"/>
</dbReference>
<evidence type="ECO:0000256" key="1">
    <source>
        <dbReference type="ARBA" id="ARBA00004496"/>
    </source>
</evidence>
<evidence type="ECO:0000256" key="2">
    <source>
        <dbReference type="ARBA" id="ARBA00008226"/>
    </source>
</evidence>
<dbReference type="PANTHER" id="PTHR30075:SF2">
    <property type="entry name" value="GLYCINE--TRNA LIGASE, CHLOROPLASTIC_MITOCHONDRIAL 2"/>
    <property type="match status" value="1"/>
</dbReference>